<gene>
    <name evidence="5" type="ORF">N7468_010291</name>
</gene>
<dbReference type="EMBL" id="JAPQKS010000008">
    <property type="protein sequence ID" value="KAJ5217283.1"/>
    <property type="molecule type" value="Genomic_DNA"/>
</dbReference>
<dbReference type="PRINTS" id="PR00412">
    <property type="entry name" value="EPOXHYDRLASE"/>
</dbReference>
<feature type="active site" description="Nucleophile" evidence="3">
    <location>
        <position position="181"/>
    </location>
</feature>
<protein>
    <recommendedName>
        <fullName evidence="4">Epoxide hydrolase N-terminal domain-containing protein</fullName>
    </recommendedName>
</protein>
<evidence type="ECO:0000256" key="1">
    <source>
        <dbReference type="ARBA" id="ARBA00010088"/>
    </source>
</evidence>
<dbReference type="OrthoDB" id="7130006at2759"/>
<dbReference type="PANTHER" id="PTHR21661:SF39">
    <property type="entry name" value="HYDROLASE, PUTATIVE (AFU_ORTHOLOGUE AFUA_3G08960)-RELATED"/>
    <property type="match status" value="1"/>
</dbReference>
<reference evidence="5" key="2">
    <citation type="journal article" date="2023" name="IMA Fungus">
        <title>Comparative genomic study of the Penicillium genus elucidates a diverse pangenome and 15 lateral gene transfer events.</title>
        <authorList>
            <person name="Petersen C."/>
            <person name="Sorensen T."/>
            <person name="Nielsen M.R."/>
            <person name="Sondergaard T.E."/>
            <person name="Sorensen J.L."/>
            <person name="Fitzpatrick D.A."/>
            <person name="Frisvad J.C."/>
            <person name="Nielsen K.L."/>
        </authorList>
    </citation>
    <scope>NUCLEOTIDE SEQUENCE</scope>
    <source>
        <strain evidence="5">IBT 19713</strain>
    </source>
</reference>
<evidence type="ECO:0000313" key="5">
    <source>
        <dbReference type="EMBL" id="KAJ5217283.1"/>
    </source>
</evidence>
<dbReference type="GO" id="GO:0017000">
    <property type="term" value="P:antibiotic biosynthetic process"/>
    <property type="evidence" value="ECO:0007669"/>
    <property type="project" value="UniProtKB-ARBA"/>
</dbReference>
<keyword evidence="6" id="KW-1185">Reference proteome</keyword>
<comment type="caution">
    <text evidence="5">The sequence shown here is derived from an EMBL/GenBank/DDBJ whole genome shotgun (WGS) entry which is preliminary data.</text>
</comment>
<evidence type="ECO:0000256" key="2">
    <source>
        <dbReference type="ARBA" id="ARBA00022801"/>
    </source>
</evidence>
<evidence type="ECO:0000259" key="4">
    <source>
        <dbReference type="Pfam" id="PF06441"/>
    </source>
</evidence>
<feature type="domain" description="Epoxide hydrolase N-terminal" evidence="4">
    <location>
        <begin position="33"/>
        <end position="113"/>
    </location>
</feature>
<accession>A0A9W9NED8</accession>
<dbReference type="GeneID" id="83206890"/>
<name>A0A9W9NED8_9EURO</name>
<dbReference type="AlphaFoldDB" id="A0A9W9NED8"/>
<dbReference type="PANTHER" id="PTHR21661">
    <property type="entry name" value="EPOXIDE HYDROLASE 1-RELATED"/>
    <property type="match status" value="1"/>
</dbReference>
<dbReference type="InterPro" id="IPR010497">
    <property type="entry name" value="Epoxide_hydro_N"/>
</dbReference>
<dbReference type="Proteomes" id="UP001150941">
    <property type="component" value="Unassembled WGS sequence"/>
</dbReference>
<keyword evidence="2" id="KW-0378">Hydrolase</keyword>
<sequence>MAKHFNVIPNGISRKLETPEPVQIGASTWWNAQNDPQLGVSRQWLIQAKETWLNNFDWRRHERYINSFPNFKILVKDTEAGQIDIHFAALFSRKKDAIPVVFLHGFPASFTEFLPMLELLTDKYTPETLPYHIVVPSLPGYGLSGSPSEDVEMSVNQSARLMNQFMMDLGFSDGYVVQGGDLGSMIARAMSVQYKECKALHINIPSDPGTLGKWRQTGLAYALEHGTRPSTVGLAISASPLSLLAWIGEKLLEWTDPRNQFSLETILNWVAFYWFTDTFPRSLYHATLVKSIMAREPLPITKEKPLGYSKFAYDMVVLPKPWAEILYPNLTFFEEHSEGGHFASLEQPKAFLEDIEEFVHRVRGVFTFE</sequence>
<dbReference type="GO" id="GO:0004301">
    <property type="term" value="F:epoxide hydrolase activity"/>
    <property type="evidence" value="ECO:0007669"/>
    <property type="project" value="TreeGrafter"/>
</dbReference>
<evidence type="ECO:0000313" key="6">
    <source>
        <dbReference type="Proteomes" id="UP001150941"/>
    </source>
</evidence>
<dbReference type="PIRSF" id="PIRSF001112">
    <property type="entry name" value="Epoxide_hydrolase"/>
    <property type="match status" value="1"/>
</dbReference>
<dbReference type="Pfam" id="PF06441">
    <property type="entry name" value="EHN"/>
    <property type="match status" value="1"/>
</dbReference>
<dbReference type="InterPro" id="IPR029058">
    <property type="entry name" value="AB_hydrolase_fold"/>
</dbReference>
<proteinExistence type="inferred from homology"/>
<dbReference type="GO" id="GO:0072330">
    <property type="term" value="P:monocarboxylic acid biosynthetic process"/>
    <property type="evidence" value="ECO:0007669"/>
    <property type="project" value="UniProtKB-ARBA"/>
</dbReference>
<dbReference type="Gene3D" id="3.40.50.1820">
    <property type="entry name" value="alpha/beta hydrolase"/>
    <property type="match status" value="1"/>
</dbReference>
<feature type="active site" description="Proton acceptor" evidence="3">
    <location>
        <position position="341"/>
    </location>
</feature>
<dbReference type="SUPFAM" id="SSF53474">
    <property type="entry name" value="alpha/beta-Hydrolases"/>
    <property type="match status" value="1"/>
</dbReference>
<reference evidence="5" key="1">
    <citation type="submission" date="2022-11" db="EMBL/GenBank/DDBJ databases">
        <authorList>
            <person name="Petersen C."/>
        </authorList>
    </citation>
    <scope>NUCLEOTIDE SEQUENCE</scope>
    <source>
        <strain evidence="5">IBT 19713</strain>
    </source>
</reference>
<comment type="similarity">
    <text evidence="1">Belongs to the peptidase S33 family.</text>
</comment>
<dbReference type="RefSeq" id="XP_058326154.1">
    <property type="nucleotide sequence ID" value="XM_058479586.1"/>
</dbReference>
<dbReference type="InterPro" id="IPR000639">
    <property type="entry name" value="Epox_hydrolase-like"/>
</dbReference>
<dbReference type="InterPro" id="IPR016292">
    <property type="entry name" value="Epoxide_hydrolase"/>
</dbReference>
<feature type="active site" description="Proton donor" evidence="3">
    <location>
        <position position="284"/>
    </location>
</feature>
<dbReference type="GO" id="GO:0097176">
    <property type="term" value="P:epoxide metabolic process"/>
    <property type="evidence" value="ECO:0007669"/>
    <property type="project" value="TreeGrafter"/>
</dbReference>
<evidence type="ECO:0000256" key="3">
    <source>
        <dbReference type="PIRSR" id="PIRSR001112-1"/>
    </source>
</evidence>
<organism evidence="5 6">
    <name type="scientific">Penicillium chermesinum</name>
    <dbReference type="NCBI Taxonomy" id="63820"/>
    <lineage>
        <taxon>Eukaryota</taxon>
        <taxon>Fungi</taxon>
        <taxon>Dikarya</taxon>
        <taxon>Ascomycota</taxon>
        <taxon>Pezizomycotina</taxon>
        <taxon>Eurotiomycetes</taxon>
        <taxon>Eurotiomycetidae</taxon>
        <taxon>Eurotiales</taxon>
        <taxon>Aspergillaceae</taxon>
        <taxon>Penicillium</taxon>
    </lineage>
</organism>